<evidence type="ECO:0000313" key="4">
    <source>
        <dbReference type="EMBL" id="KAJ2841949.1"/>
    </source>
</evidence>
<dbReference type="GO" id="GO:0006298">
    <property type="term" value="P:mismatch repair"/>
    <property type="evidence" value="ECO:0007669"/>
    <property type="project" value="InterPro"/>
</dbReference>
<dbReference type="SUPFAM" id="SSF53150">
    <property type="entry name" value="DNA repair protein MutS, domain II"/>
    <property type="match status" value="1"/>
</dbReference>
<organism evidence="4 5">
    <name type="scientific">Coemansia brasiliensis</name>
    <dbReference type="NCBI Taxonomy" id="2650707"/>
    <lineage>
        <taxon>Eukaryota</taxon>
        <taxon>Fungi</taxon>
        <taxon>Fungi incertae sedis</taxon>
        <taxon>Zoopagomycota</taxon>
        <taxon>Kickxellomycotina</taxon>
        <taxon>Kickxellomycetes</taxon>
        <taxon>Kickxellales</taxon>
        <taxon>Kickxellaceae</taxon>
        <taxon>Coemansia</taxon>
    </lineage>
</organism>
<dbReference type="Pfam" id="PF05188">
    <property type="entry name" value="MutS_II"/>
    <property type="match status" value="1"/>
</dbReference>
<evidence type="ECO:0000259" key="2">
    <source>
        <dbReference type="Pfam" id="PF05188"/>
    </source>
</evidence>
<reference evidence="4" key="1">
    <citation type="submission" date="2022-07" db="EMBL/GenBank/DDBJ databases">
        <title>Phylogenomic reconstructions and comparative analyses of Kickxellomycotina fungi.</title>
        <authorList>
            <person name="Reynolds N.K."/>
            <person name="Stajich J.E."/>
            <person name="Barry K."/>
            <person name="Grigoriev I.V."/>
            <person name="Crous P."/>
            <person name="Smith M.E."/>
        </authorList>
    </citation>
    <scope>NUCLEOTIDE SEQUENCE</scope>
    <source>
        <strain evidence="4">NRRL 1566</strain>
    </source>
</reference>
<dbReference type="InterPro" id="IPR007860">
    <property type="entry name" value="DNA_mmatch_repair_MutS_con_dom"/>
</dbReference>
<name>A0A9W8I8Y4_9FUNG</name>
<evidence type="ECO:0000313" key="5">
    <source>
        <dbReference type="Proteomes" id="UP001139887"/>
    </source>
</evidence>
<dbReference type="Gene3D" id="1.10.1420.10">
    <property type="match status" value="1"/>
</dbReference>
<dbReference type="GO" id="GO:0005634">
    <property type="term" value="C:nucleus"/>
    <property type="evidence" value="ECO:0007669"/>
    <property type="project" value="TreeGrafter"/>
</dbReference>
<dbReference type="GO" id="GO:0005524">
    <property type="term" value="F:ATP binding"/>
    <property type="evidence" value="ECO:0007669"/>
    <property type="project" value="InterPro"/>
</dbReference>
<accession>A0A9W8I8Y4</accession>
<evidence type="ECO:0000256" key="1">
    <source>
        <dbReference type="ARBA" id="ARBA00023204"/>
    </source>
</evidence>
<dbReference type="Pfam" id="PF05192">
    <property type="entry name" value="MutS_III"/>
    <property type="match status" value="1"/>
</dbReference>
<keyword evidence="1" id="KW-0234">DNA repair</keyword>
<dbReference type="PANTHER" id="PTHR11361">
    <property type="entry name" value="DNA MISMATCH REPAIR PROTEIN MUTS FAMILY MEMBER"/>
    <property type="match status" value="1"/>
</dbReference>
<dbReference type="InterPro" id="IPR045076">
    <property type="entry name" value="MutS"/>
</dbReference>
<gene>
    <name evidence="4" type="primary">MSH3</name>
    <name evidence="4" type="ORF">IWW36_006083</name>
</gene>
<dbReference type="InterPro" id="IPR036187">
    <property type="entry name" value="DNA_mismatch_repair_MutS_sf"/>
</dbReference>
<feature type="domain" description="DNA mismatch repair protein MutS core" evidence="3">
    <location>
        <begin position="247"/>
        <end position="319"/>
    </location>
</feature>
<feature type="domain" description="DNA mismatch repair protein MutS connector" evidence="2">
    <location>
        <begin position="18"/>
        <end position="173"/>
    </location>
</feature>
<dbReference type="InterPro" id="IPR036678">
    <property type="entry name" value="MutS_con_dom_sf"/>
</dbReference>
<dbReference type="GO" id="GO:0006312">
    <property type="term" value="P:mitotic recombination"/>
    <property type="evidence" value="ECO:0007669"/>
    <property type="project" value="TreeGrafter"/>
</dbReference>
<dbReference type="GO" id="GO:0140664">
    <property type="term" value="F:ATP-dependent DNA damage sensor activity"/>
    <property type="evidence" value="ECO:0007669"/>
    <property type="project" value="InterPro"/>
</dbReference>
<comment type="caution">
    <text evidence="4">The sequence shown here is derived from an EMBL/GenBank/DDBJ whole genome shotgun (WGS) entry which is preliminary data.</text>
</comment>
<dbReference type="Proteomes" id="UP001139887">
    <property type="component" value="Unassembled WGS sequence"/>
</dbReference>
<dbReference type="EMBL" id="JANBUW010001977">
    <property type="protein sequence ID" value="KAJ2841949.1"/>
    <property type="molecule type" value="Genomic_DNA"/>
</dbReference>
<dbReference type="AlphaFoldDB" id="A0A9W8I8Y4"/>
<dbReference type="GO" id="GO:0030983">
    <property type="term" value="F:mismatched DNA binding"/>
    <property type="evidence" value="ECO:0007669"/>
    <property type="project" value="InterPro"/>
</dbReference>
<dbReference type="OrthoDB" id="10252754at2759"/>
<dbReference type="Gene3D" id="3.30.420.110">
    <property type="entry name" value="MutS, connector domain"/>
    <property type="match status" value="1"/>
</dbReference>
<feature type="non-terminal residue" evidence="4">
    <location>
        <position position="322"/>
    </location>
</feature>
<keyword evidence="5" id="KW-1185">Reference proteome</keyword>
<sequence length="322" mass="35904">MIEEVGNFSDNGVPSERYLMSIVENPVDFKDNRVSISMLAVQVTTGSIFYDQFDDGYLRSSLETRLAHLQPGEILIPQNLTLETLRTLSAYVGYRIDYDERPEPLLEHANRTGTRVAFADPELSEPADARNFSIDFYTQHRANALLSIVLDLPESVIVALAALIKYLQPFKLDRALLSSAQPAKSRHLFAPFHTQTHMLLSATALQTLGVFQADNSGGSSKDAALQLKELLKPGGRSGGIHSMYMRSGDGSLFSVMDFTRSQFGRRCLRRWIAHPLVSQADLKDRVDAVEFLKHILEDAEDSASPKEYDFKKVLTGLHSKIG</sequence>
<dbReference type="InterPro" id="IPR007696">
    <property type="entry name" value="DNA_mismatch_repair_MutS_core"/>
</dbReference>
<evidence type="ECO:0000259" key="3">
    <source>
        <dbReference type="Pfam" id="PF05192"/>
    </source>
</evidence>
<dbReference type="PANTHER" id="PTHR11361:SF122">
    <property type="entry name" value="DNA MISMATCH REPAIR PROTEIN MSH3"/>
    <property type="match status" value="1"/>
</dbReference>
<keyword evidence="1" id="KW-0227">DNA damage</keyword>
<dbReference type="SUPFAM" id="SSF48334">
    <property type="entry name" value="DNA repair protein MutS, domain III"/>
    <property type="match status" value="1"/>
</dbReference>
<proteinExistence type="predicted"/>
<protein>
    <submittedName>
        <fullName evidence="4">Mismatch repair protein msh3</fullName>
    </submittedName>
</protein>